<organism evidence="2 3">
    <name type="scientific">Streptomyces labedae</name>
    <dbReference type="NCBI Taxonomy" id="285569"/>
    <lineage>
        <taxon>Bacteria</taxon>
        <taxon>Bacillati</taxon>
        <taxon>Actinomycetota</taxon>
        <taxon>Actinomycetes</taxon>
        <taxon>Kitasatosporales</taxon>
        <taxon>Streptomycetaceae</taxon>
        <taxon>Streptomyces</taxon>
    </lineage>
</organism>
<dbReference type="PROSITE" id="PS50846">
    <property type="entry name" value="HMA_2"/>
    <property type="match status" value="1"/>
</dbReference>
<sequence length="91" mass="9193">MSSNCCTPDGSCHTTAEIKTTYKVDGVGSAHCQGVVAKAVGGLDQVSTVDVEIGTGLVTVTTATEPDETLDALIAKTVDEAGYDFAGRVAA</sequence>
<evidence type="ECO:0000313" key="3">
    <source>
        <dbReference type="Proteomes" id="UP001500728"/>
    </source>
</evidence>
<dbReference type="SUPFAM" id="SSF55008">
    <property type="entry name" value="HMA, heavy metal-associated domain"/>
    <property type="match status" value="1"/>
</dbReference>
<dbReference type="CDD" id="cd00371">
    <property type="entry name" value="HMA"/>
    <property type="match status" value="1"/>
</dbReference>
<evidence type="ECO:0000259" key="1">
    <source>
        <dbReference type="PROSITE" id="PS50846"/>
    </source>
</evidence>
<keyword evidence="3" id="KW-1185">Reference proteome</keyword>
<dbReference type="Gene3D" id="3.30.70.100">
    <property type="match status" value="1"/>
</dbReference>
<gene>
    <name evidence="2" type="ORF">GCM10010469_00650</name>
</gene>
<evidence type="ECO:0000313" key="2">
    <source>
        <dbReference type="EMBL" id="GAA3245518.1"/>
    </source>
</evidence>
<feature type="domain" description="HMA" evidence="1">
    <location>
        <begin position="18"/>
        <end position="86"/>
    </location>
</feature>
<dbReference type="Proteomes" id="UP001500728">
    <property type="component" value="Unassembled WGS sequence"/>
</dbReference>
<reference evidence="3" key="1">
    <citation type="journal article" date="2019" name="Int. J. Syst. Evol. Microbiol.">
        <title>The Global Catalogue of Microorganisms (GCM) 10K type strain sequencing project: providing services to taxonomists for standard genome sequencing and annotation.</title>
        <authorList>
            <consortium name="The Broad Institute Genomics Platform"/>
            <consortium name="The Broad Institute Genome Sequencing Center for Infectious Disease"/>
            <person name="Wu L."/>
            <person name="Ma J."/>
        </authorList>
    </citation>
    <scope>NUCLEOTIDE SEQUENCE [LARGE SCALE GENOMIC DNA]</scope>
    <source>
        <strain evidence="3">JCM 9381</strain>
    </source>
</reference>
<dbReference type="Pfam" id="PF00403">
    <property type="entry name" value="HMA"/>
    <property type="match status" value="1"/>
</dbReference>
<dbReference type="RefSeq" id="WP_346150316.1">
    <property type="nucleotide sequence ID" value="NZ_BAAAUW010000001.1"/>
</dbReference>
<dbReference type="InterPro" id="IPR006121">
    <property type="entry name" value="HMA_dom"/>
</dbReference>
<proteinExistence type="predicted"/>
<dbReference type="InterPro" id="IPR036163">
    <property type="entry name" value="HMA_dom_sf"/>
</dbReference>
<protein>
    <submittedName>
        <fullName evidence="2">Heavy-metal-associated domain-containing protein</fullName>
    </submittedName>
</protein>
<accession>A0ABP6QN82</accession>
<name>A0ABP6QN82_9ACTN</name>
<comment type="caution">
    <text evidence="2">The sequence shown here is derived from an EMBL/GenBank/DDBJ whole genome shotgun (WGS) entry which is preliminary data.</text>
</comment>
<dbReference type="EMBL" id="BAAAUW010000001">
    <property type="protein sequence ID" value="GAA3245518.1"/>
    <property type="molecule type" value="Genomic_DNA"/>
</dbReference>